<dbReference type="AlphaFoldDB" id="A0A1Z4BUL2"/>
<name>A0A1Z4BUL2_9GAMM</name>
<accession>A0A1Z4BUL2</accession>
<reference evidence="1 2" key="1">
    <citation type="submission" date="2017-06" db="EMBL/GenBank/DDBJ databases">
        <title>Genome Sequencing of the methanotroph Methylovulum psychrotolerants str. HV10-M2 isolated from a high-altitude environment.</title>
        <authorList>
            <person name="Mateos-Rivera A."/>
        </authorList>
    </citation>
    <scope>NUCLEOTIDE SEQUENCE [LARGE SCALE GENOMIC DNA]</scope>
    <source>
        <strain evidence="1 2">HV10_M2</strain>
    </source>
</reference>
<proteinExistence type="predicted"/>
<evidence type="ECO:0000313" key="2">
    <source>
        <dbReference type="Proteomes" id="UP000197019"/>
    </source>
</evidence>
<sequence>MHDWILWAILVAWTKSGEGRVTMTFTTNKSNQVELTATGLVNLAVPKYEEWGPSNSVNRVFGPVQRDNGNYRVEIELQSGDTLTLEAKSIQMPEP</sequence>
<evidence type="ECO:0000313" key="1">
    <source>
        <dbReference type="EMBL" id="ASF44933.1"/>
    </source>
</evidence>
<dbReference type="EMBL" id="CP022129">
    <property type="protein sequence ID" value="ASF44933.1"/>
    <property type="molecule type" value="Genomic_DNA"/>
</dbReference>
<dbReference type="Proteomes" id="UP000197019">
    <property type="component" value="Chromosome"/>
</dbReference>
<keyword evidence="2" id="KW-1185">Reference proteome</keyword>
<dbReference type="KEGG" id="mpsy:CEK71_01985"/>
<protein>
    <submittedName>
        <fullName evidence="1">Uncharacterized protein</fullName>
    </submittedName>
</protein>
<gene>
    <name evidence="1" type="ORF">CEK71_01985</name>
</gene>
<dbReference type="OrthoDB" id="6043651at2"/>
<organism evidence="1 2">
    <name type="scientific">Methylovulum psychrotolerans</name>
    <dbReference type="NCBI Taxonomy" id="1704499"/>
    <lineage>
        <taxon>Bacteria</taxon>
        <taxon>Pseudomonadati</taxon>
        <taxon>Pseudomonadota</taxon>
        <taxon>Gammaproteobacteria</taxon>
        <taxon>Methylococcales</taxon>
        <taxon>Methylococcaceae</taxon>
        <taxon>Methylovulum</taxon>
    </lineage>
</organism>